<name>A0A9R0VNR9_TRITD</name>
<protein>
    <submittedName>
        <fullName evidence="1">Uncharacterized protein</fullName>
    </submittedName>
</protein>
<keyword evidence="2" id="KW-1185">Reference proteome</keyword>
<dbReference type="Gramene" id="TRITD3Av1G216170.1">
    <property type="protein sequence ID" value="TRITD3Av1G216170.1"/>
    <property type="gene ID" value="TRITD3Av1G216170"/>
</dbReference>
<evidence type="ECO:0000313" key="2">
    <source>
        <dbReference type="Proteomes" id="UP000324705"/>
    </source>
</evidence>
<dbReference type="EMBL" id="LT934115">
    <property type="protein sequence ID" value="VAH65762.1"/>
    <property type="molecule type" value="Genomic_DNA"/>
</dbReference>
<dbReference type="Proteomes" id="UP000324705">
    <property type="component" value="Chromosome 3A"/>
</dbReference>
<reference evidence="1 2" key="1">
    <citation type="submission" date="2017-09" db="EMBL/GenBank/DDBJ databases">
        <authorList>
            <consortium name="International Durum Wheat Genome Sequencing Consortium (IDWGSC)"/>
            <person name="Milanesi L."/>
        </authorList>
    </citation>
    <scope>NUCLEOTIDE SEQUENCE [LARGE SCALE GENOMIC DNA]</scope>
    <source>
        <strain evidence="2">cv. Svevo</strain>
    </source>
</reference>
<gene>
    <name evidence="1" type="ORF">TRITD_3Av1G216170</name>
</gene>
<accession>A0A9R0VNR9</accession>
<proteinExistence type="predicted"/>
<sequence length="79" mass="8376">MSKRGRDVWDMELGSLDTARLLMLLAQQHQQHQHQRAVAGAAQAMGGGRVFECKTSAAGLGAAAGQGVHKALAMLDCFL</sequence>
<organism evidence="1 2">
    <name type="scientific">Triticum turgidum subsp. durum</name>
    <name type="common">Durum wheat</name>
    <name type="synonym">Triticum durum</name>
    <dbReference type="NCBI Taxonomy" id="4567"/>
    <lineage>
        <taxon>Eukaryota</taxon>
        <taxon>Viridiplantae</taxon>
        <taxon>Streptophyta</taxon>
        <taxon>Embryophyta</taxon>
        <taxon>Tracheophyta</taxon>
        <taxon>Spermatophyta</taxon>
        <taxon>Magnoliopsida</taxon>
        <taxon>Liliopsida</taxon>
        <taxon>Poales</taxon>
        <taxon>Poaceae</taxon>
        <taxon>BOP clade</taxon>
        <taxon>Pooideae</taxon>
        <taxon>Triticodae</taxon>
        <taxon>Triticeae</taxon>
        <taxon>Triticinae</taxon>
        <taxon>Triticum</taxon>
    </lineage>
</organism>
<evidence type="ECO:0000313" key="1">
    <source>
        <dbReference type="EMBL" id="VAH65762.1"/>
    </source>
</evidence>
<dbReference type="AlphaFoldDB" id="A0A9R0VNR9"/>